<dbReference type="Pfam" id="PF00534">
    <property type="entry name" value="Glycos_transf_1"/>
    <property type="match status" value="1"/>
</dbReference>
<evidence type="ECO:0000313" key="2">
    <source>
        <dbReference type="EMBL" id="MEX4008975.1"/>
    </source>
</evidence>
<gene>
    <name evidence="2" type="ORF">V1479_16820</name>
</gene>
<name>A0ABV3WWT3_9HYPH</name>
<dbReference type="Gene3D" id="3.40.50.2000">
    <property type="entry name" value="Glycogen Phosphorylase B"/>
    <property type="match status" value="2"/>
</dbReference>
<feature type="domain" description="Glycosyl transferase family 1" evidence="1">
    <location>
        <begin position="207"/>
        <end position="378"/>
    </location>
</feature>
<comment type="caution">
    <text evidence="2">The sequence shown here is derived from an EMBL/GenBank/DDBJ whole genome shotgun (WGS) entry which is preliminary data.</text>
</comment>
<dbReference type="InterPro" id="IPR050194">
    <property type="entry name" value="Glycosyltransferase_grp1"/>
</dbReference>
<organism evidence="2 3">
    <name type="scientific">Neoaquamicrobium sediminum</name>
    <dbReference type="NCBI Taxonomy" id="1849104"/>
    <lineage>
        <taxon>Bacteria</taxon>
        <taxon>Pseudomonadati</taxon>
        <taxon>Pseudomonadota</taxon>
        <taxon>Alphaproteobacteria</taxon>
        <taxon>Hyphomicrobiales</taxon>
        <taxon>Phyllobacteriaceae</taxon>
        <taxon>Neoaquamicrobium</taxon>
    </lineage>
</organism>
<keyword evidence="3" id="KW-1185">Reference proteome</keyword>
<evidence type="ECO:0000259" key="1">
    <source>
        <dbReference type="Pfam" id="PF00534"/>
    </source>
</evidence>
<dbReference type="SUPFAM" id="SSF53756">
    <property type="entry name" value="UDP-Glycosyltransferase/glycogen phosphorylase"/>
    <property type="match status" value="1"/>
</dbReference>
<dbReference type="Proteomes" id="UP001559025">
    <property type="component" value="Unassembled WGS sequence"/>
</dbReference>
<dbReference type="PANTHER" id="PTHR45947">
    <property type="entry name" value="SULFOQUINOVOSYL TRANSFERASE SQD2"/>
    <property type="match status" value="1"/>
</dbReference>
<protein>
    <submittedName>
        <fullName evidence="2">Glycosyltransferase family 4 protein</fullName>
    </submittedName>
</protein>
<dbReference type="RefSeq" id="WP_368803961.1">
    <property type="nucleotide sequence ID" value="NZ_JAZHFV010000006.1"/>
</dbReference>
<dbReference type="InterPro" id="IPR001296">
    <property type="entry name" value="Glyco_trans_1"/>
</dbReference>
<reference evidence="2 3" key="1">
    <citation type="submission" date="2024-01" db="EMBL/GenBank/DDBJ databases">
        <title>New evidence supports the origin of RcGTA from prophage.</title>
        <authorList>
            <person name="Xu Y."/>
            <person name="Liu B."/>
            <person name="Chen F."/>
        </authorList>
    </citation>
    <scope>NUCLEOTIDE SEQUENCE [LARGE SCALE GENOMIC DNA]</scope>
    <source>
        <strain evidence="2 3">CBW1107-2</strain>
    </source>
</reference>
<evidence type="ECO:0000313" key="3">
    <source>
        <dbReference type="Proteomes" id="UP001559025"/>
    </source>
</evidence>
<accession>A0ABV3WWT3</accession>
<dbReference type="CDD" id="cd03794">
    <property type="entry name" value="GT4_WbuB-like"/>
    <property type="match status" value="1"/>
</dbReference>
<sequence length="417" mass="45965">MRIVLVNRYFHPDQSATSRMVSGLAFALAKRGYSVAVVTSRQFHNDNDAVLPARETIQGVEVTRLATSAFGRGSLPGRAVDYLSFHVLAAWWMLVNARRGDLCVNCTDPPLLSVATALPIRLRGAALVSWVMDLFPETAIELGMLDRHPRLAALALRLRNWSDRRASLIVCPTGTMARHLAATTTTPISVVHHWSDGGEIRPIERQKNELRAQWGLRDKFVVGYSGNFGRAHDFSTLLEASDLLRDQNDIHFLMVGDGQQRKTVETEVRRRRLENVTFKPLQPIDVLSQSLCVADAHLVSLLPELEHCIIPSKFYGVLAAGRPTLFVGSLGGEVARVARDYDCGNAFEIGDAKGLAAEVVALRDDEERLRMLGENARRLFENEYSIGIGVNAWLRAVLKLAPQSGIPVETRGGAATA</sequence>
<proteinExistence type="predicted"/>
<dbReference type="EMBL" id="JAZHFV010000006">
    <property type="protein sequence ID" value="MEX4008975.1"/>
    <property type="molecule type" value="Genomic_DNA"/>
</dbReference>
<dbReference type="PANTHER" id="PTHR45947:SF3">
    <property type="entry name" value="SULFOQUINOVOSYL TRANSFERASE SQD2"/>
    <property type="match status" value="1"/>
</dbReference>